<organism evidence="2 3">
    <name type="scientific">Corallococcus llansteffanensis</name>
    <dbReference type="NCBI Taxonomy" id="2316731"/>
    <lineage>
        <taxon>Bacteria</taxon>
        <taxon>Pseudomonadati</taxon>
        <taxon>Myxococcota</taxon>
        <taxon>Myxococcia</taxon>
        <taxon>Myxococcales</taxon>
        <taxon>Cystobacterineae</taxon>
        <taxon>Myxococcaceae</taxon>
        <taxon>Corallococcus</taxon>
    </lineage>
</organism>
<dbReference type="Proteomes" id="UP000272888">
    <property type="component" value="Unassembled WGS sequence"/>
</dbReference>
<feature type="region of interest" description="Disordered" evidence="1">
    <location>
        <begin position="1"/>
        <end position="50"/>
    </location>
</feature>
<proteinExistence type="predicted"/>
<gene>
    <name evidence="2" type="ORF">D7V93_40165</name>
</gene>
<feature type="non-terminal residue" evidence="2">
    <location>
        <position position="1"/>
    </location>
</feature>
<feature type="region of interest" description="Disordered" evidence="1">
    <location>
        <begin position="262"/>
        <end position="297"/>
    </location>
</feature>
<evidence type="ECO:0000313" key="3">
    <source>
        <dbReference type="Proteomes" id="UP000272888"/>
    </source>
</evidence>
<sequence>PRTVLPPEASRESSVQAPVVTQAQPPPEPVREVAKEQPAERQKDTYEENPAVAAEWAARYAANGLQPQAVAGTSEMEAAPSITDAPAAVAKGWTQPTPVIPQTDPTNCGAATTAMLVRAAGGGQGQTDAQLVKGLESKYADGKGTTPDQMARMLAGQGFEVTRGASNFDRDALDKALSEGKKAVAMVDSNRIQPGSEGRAADGSAHWVEIDGKDAQGNYEIKDSASGTSYSVGLHQLTDAMNSGWSTFNGGGMLIVNPTGGDANALAHQNEDHSASLGDTSGIGSKTAAAGTRESGS</sequence>
<dbReference type="Gene3D" id="3.90.70.10">
    <property type="entry name" value="Cysteine proteinases"/>
    <property type="match status" value="1"/>
</dbReference>
<protein>
    <recommendedName>
        <fullName evidence="4">Peptidase C39-like domain-containing protein</fullName>
    </recommendedName>
</protein>
<name>A0A3A8N6S2_9BACT</name>
<feature type="compositionally biased region" description="Basic and acidic residues" evidence="1">
    <location>
        <begin position="29"/>
        <end position="46"/>
    </location>
</feature>
<dbReference type="RefSeq" id="WP_120648310.1">
    <property type="nucleotide sequence ID" value="NZ_RAWB01000787.1"/>
</dbReference>
<evidence type="ECO:0000256" key="1">
    <source>
        <dbReference type="SAM" id="MobiDB-lite"/>
    </source>
</evidence>
<comment type="caution">
    <text evidence="2">The sequence shown here is derived from an EMBL/GenBank/DDBJ whole genome shotgun (WGS) entry which is preliminary data.</text>
</comment>
<evidence type="ECO:0000313" key="2">
    <source>
        <dbReference type="EMBL" id="RKH39613.1"/>
    </source>
</evidence>
<dbReference type="AlphaFoldDB" id="A0A3A8N6S2"/>
<accession>A0A3A8N6S2</accession>
<evidence type="ECO:0008006" key="4">
    <source>
        <dbReference type="Google" id="ProtNLM"/>
    </source>
</evidence>
<reference evidence="3" key="1">
    <citation type="submission" date="2018-09" db="EMBL/GenBank/DDBJ databases">
        <authorList>
            <person name="Livingstone P.G."/>
            <person name="Whitworth D.E."/>
        </authorList>
    </citation>
    <scope>NUCLEOTIDE SEQUENCE [LARGE SCALE GENOMIC DNA]</scope>
    <source>
        <strain evidence="3">CA051B</strain>
    </source>
</reference>
<keyword evidence="3" id="KW-1185">Reference proteome</keyword>
<dbReference type="EMBL" id="RAWB01000787">
    <property type="protein sequence ID" value="RKH39613.1"/>
    <property type="molecule type" value="Genomic_DNA"/>
</dbReference>